<accession>A0A0V8J4T9</accession>
<sequence length="185" mass="21107">MKEIHVVVAENMKAFRRMNKLSLDKVSELTGVSKTMLGQIERGESIPTITTLWKIANGLKVSFTSLIQESANDITIISKEDLLELPENDGKYKVYPYFPFENNKQFEIYMVEIEPGGYLEAAPHHDGTEEYITVFDGQLELTISGQTYLLEKDQSIRFKADCNHAYHNPCSELTRLNMTINYGSM</sequence>
<evidence type="ECO:0000259" key="4">
    <source>
        <dbReference type="PROSITE" id="PS50943"/>
    </source>
</evidence>
<dbReference type="InterPro" id="IPR013096">
    <property type="entry name" value="Cupin_2"/>
</dbReference>
<dbReference type="CDD" id="cd00093">
    <property type="entry name" value="HTH_XRE"/>
    <property type="match status" value="1"/>
</dbReference>
<dbReference type="InterPro" id="IPR001387">
    <property type="entry name" value="Cro/C1-type_HTH"/>
</dbReference>
<dbReference type="InterPro" id="IPR014710">
    <property type="entry name" value="RmlC-like_jellyroll"/>
</dbReference>
<reference evidence="5 6" key="1">
    <citation type="journal article" date="2014" name="Antonie Van Leeuwenhoek">
        <title>Fictibacillus enclensis sp. nov., isolated from marine sediment.</title>
        <authorList>
            <person name="Dastager S.G."/>
            <person name="Mawlankar R."/>
            <person name="Srinivasan K."/>
            <person name="Tang S.K."/>
            <person name="Lee J.C."/>
            <person name="Ramana V.V."/>
            <person name="Shouche Y.S."/>
        </authorList>
    </citation>
    <scope>NUCLEOTIDE SEQUENCE [LARGE SCALE GENOMIC DNA]</scope>
    <source>
        <strain evidence="5 6">NIO-1003</strain>
    </source>
</reference>
<evidence type="ECO:0000313" key="6">
    <source>
        <dbReference type="Proteomes" id="UP000054099"/>
    </source>
</evidence>
<dbReference type="Pfam" id="PF01381">
    <property type="entry name" value="HTH_3"/>
    <property type="match status" value="1"/>
</dbReference>
<dbReference type="SMART" id="SM00530">
    <property type="entry name" value="HTH_XRE"/>
    <property type="match status" value="1"/>
</dbReference>
<keyword evidence="1" id="KW-0805">Transcription regulation</keyword>
<dbReference type="Gene3D" id="2.60.120.10">
    <property type="entry name" value="Jelly Rolls"/>
    <property type="match status" value="1"/>
</dbReference>
<evidence type="ECO:0000256" key="1">
    <source>
        <dbReference type="ARBA" id="ARBA00023015"/>
    </source>
</evidence>
<evidence type="ECO:0000313" key="5">
    <source>
        <dbReference type="EMBL" id="KSU82111.1"/>
    </source>
</evidence>
<dbReference type="CDD" id="cd02209">
    <property type="entry name" value="cupin_XRE_C"/>
    <property type="match status" value="1"/>
</dbReference>
<dbReference type="PANTHER" id="PTHR46797:SF23">
    <property type="entry name" value="HTH-TYPE TRANSCRIPTIONAL REGULATOR SUTR"/>
    <property type="match status" value="1"/>
</dbReference>
<protein>
    <submittedName>
        <fullName evidence="5">DNA-binding protein</fullName>
    </submittedName>
</protein>
<evidence type="ECO:0000256" key="2">
    <source>
        <dbReference type="ARBA" id="ARBA00023125"/>
    </source>
</evidence>
<dbReference type="Gene3D" id="1.10.260.40">
    <property type="entry name" value="lambda repressor-like DNA-binding domains"/>
    <property type="match status" value="1"/>
</dbReference>
<keyword evidence="3" id="KW-0804">Transcription</keyword>
<dbReference type="InterPro" id="IPR010982">
    <property type="entry name" value="Lambda_DNA-bd_dom_sf"/>
</dbReference>
<dbReference type="RefSeq" id="WP_061974083.1">
    <property type="nucleotide sequence ID" value="NZ_FMAV01000003.1"/>
</dbReference>
<dbReference type="Pfam" id="PF07883">
    <property type="entry name" value="Cupin_2"/>
    <property type="match status" value="1"/>
</dbReference>
<proteinExistence type="predicted"/>
<dbReference type="InterPro" id="IPR050807">
    <property type="entry name" value="TransReg_Diox_bact_type"/>
</dbReference>
<dbReference type="AlphaFoldDB" id="A0A0V8J4T9"/>
<gene>
    <name evidence="5" type="ORF">AS030_17745</name>
</gene>
<dbReference type="EMBL" id="LNQN01000005">
    <property type="protein sequence ID" value="KSU82111.1"/>
    <property type="molecule type" value="Genomic_DNA"/>
</dbReference>
<organism evidence="5 6">
    <name type="scientific">Fictibacillus enclensis</name>
    <dbReference type="NCBI Taxonomy" id="1017270"/>
    <lineage>
        <taxon>Bacteria</taxon>
        <taxon>Bacillati</taxon>
        <taxon>Bacillota</taxon>
        <taxon>Bacilli</taxon>
        <taxon>Bacillales</taxon>
        <taxon>Fictibacillaceae</taxon>
        <taxon>Fictibacillus</taxon>
    </lineage>
</organism>
<keyword evidence="6" id="KW-1185">Reference proteome</keyword>
<evidence type="ECO:0000256" key="3">
    <source>
        <dbReference type="ARBA" id="ARBA00023163"/>
    </source>
</evidence>
<dbReference type="GO" id="GO:0005829">
    <property type="term" value="C:cytosol"/>
    <property type="evidence" value="ECO:0007669"/>
    <property type="project" value="TreeGrafter"/>
</dbReference>
<dbReference type="SUPFAM" id="SSF51182">
    <property type="entry name" value="RmlC-like cupins"/>
    <property type="match status" value="1"/>
</dbReference>
<dbReference type="InterPro" id="IPR011051">
    <property type="entry name" value="RmlC_Cupin_sf"/>
</dbReference>
<name>A0A0V8J4T9_9BACL</name>
<comment type="caution">
    <text evidence="5">The sequence shown here is derived from an EMBL/GenBank/DDBJ whole genome shotgun (WGS) entry which is preliminary data.</text>
</comment>
<dbReference type="OrthoDB" id="9781521at2"/>
<dbReference type="GO" id="GO:0003677">
    <property type="term" value="F:DNA binding"/>
    <property type="evidence" value="ECO:0007669"/>
    <property type="project" value="UniProtKB-KW"/>
</dbReference>
<feature type="domain" description="HTH cro/C1-type" evidence="4">
    <location>
        <begin position="12"/>
        <end position="66"/>
    </location>
</feature>
<dbReference type="Proteomes" id="UP000054099">
    <property type="component" value="Unassembled WGS sequence"/>
</dbReference>
<dbReference type="PANTHER" id="PTHR46797">
    <property type="entry name" value="HTH-TYPE TRANSCRIPTIONAL REGULATOR"/>
    <property type="match status" value="1"/>
</dbReference>
<dbReference type="PROSITE" id="PS50943">
    <property type="entry name" value="HTH_CROC1"/>
    <property type="match status" value="1"/>
</dbReference>
<dbReference type="GO" id="GO:0003700">
    <property type="term" value="F:DNA-binding transcription factor activity"/>
    <property type="evidence" value="ECO:0007669"/>
    <property type="project" value="TreeGrafter"/>
</dbReference>
<dbReference type="SUPFAM" id="SSF47413">
    <property type="entry name" value="lambda repressor-like DNA-binding domains"/>
    <property type="match status" value="1"/>
</dbReference>
<keyword evidence="2 5" id="KW-0238">DNA-binding</keyword>